<sequence length="384" mass="41877">MTENVVSCGMFVVGHSGLIYDRGWCGCSPRKEIETETDMKHQFELKLILLLLMLTWLAGCGTHEAGSVASQTEQGAQAPASELPAASEATEVDVVAEAQSFPVTVKDYQGRDVTLAKQPRRIISLLPSHTETLFALGAGEQMVGCTSLCNYPPETEELKQIALANPGSISLEALVALQPDLIVTGGDYHRQLAAQLETLKIPVLALESQSVADIEKAMLGIGRATGHPNQGQKLIARLKQEIAGVQKQIKPFQKEERPKVFYRVWDQPLMTAGPHSFIGELITLAGGENVFADVEPAYPQVSEETLILRNPDVIVLPRMKAGPSDAREVLEKLRQRPGWSDMAAVKEGRVYLIEDDVISRPGPRVVQGLQKLAQALYPEAFPDP</sequence>
<dbReference type="InterPro" id="IPR054828">
    <property type="entry name" value="Vit_B12_bind_prot"/>
</dbReference>
<organism evidence="3 4">
    <name type="scientific">Gimesia chilikensis</name>
    <dbReference type="NCBI Taxonomy" id="2605989"/>
    <lineage>
        <taxon>Bacteria</taxon>
        <taxon>Pseudomonadati</taxon>
        <taxon>Planctomycetota</taxon>
        <taxon>Planctomycetia</taxon>
        <taxon>Planctomycetales</taxon>
        <taxon>Planctomycetaceae</taxon>
        <taxon>Gimesia</taxon>
    </lineage>
</organism>
<accession>A0A517W7G0</accession>
<dbReference type="Proteomes" id="UP000320722">
    <property type="component" value="Chromosome"/>
</dbReference>
<dbReference type="Pfam" id="PF01497">
    <property type="entry name" value="Peripla_BP_2"/>
    <property type="match status" value="1"/>
</dbReference>
<feature type="domain" description="Fe/B12 periplasmic-binding" evidence="2">
    <location>
        <begin position="121"/>
        <end position="380"/>
    </location>
</feature>
<name>A0A517W7G0_9PLAN</name>
<dbReference type="EMBL" id="CP036347">
    <property type="protein sequence ID" value="QDU01192.1"/>
    <property type="molecule type" value="Genomic_DNA"/>
</dbReference>
<evidence type="ECO:0000313" key="4">
    <source>
        <dbReference type="Proteomes" id="UP000320722"/>
    </source>
</evidence>
<dbReference type="SUPFAM" id="SSF53807">
    <property type="entry name" value="Helical backbone' metal receptor"/>
    <property type="match status" value="1"/>
</dbReference>
<dbReference type="GO" id="GO:0071281">
    <property type="term" value="P:cellular response to iron ion"/>
    <property type="evidence" value="ECO:0007669"/>
    <property type="project" value="TreeGrafter"/>
</dbReference>
<dbReference type="InterPro" id="IPR002491">
    <property type="entry name" value="ABC_transptr_periplasmic_BD"/>
</dbReference>
<keyword evidence="1" id="KW-0732">Signal</keyword>
<evidence type="ECO:0000313" key="3">
    <source>
        <dbReference type="EMBL" id="QDU01192.1"/>
    </source>
</evidence>
<dbReference type="CDD" id="cd01144">
    <property type="entry name" value="BtuF"/>
    <property type="match status" value="1"/>
</dbReference>
<protein>
    <submittedName>
        <fullName evidence="3">Vitamin B12-binding protein</fullName>
    </submittedName>
</protein>
<proteinExistence type="predicted"/>
<evidence type="ECO:0000259" key="2">
    <source>
        <dbReference type="PROSITE" id="PS50983"/>
    </source>
</evidence>
<dbReference type="InterPro" id="IPR050902">
    <property type="entry name" value="ABC_Transporter_SBP"/>
</dbReference>
<dbReference type="PROSITE" id="PS50983">
    <property type="entry name" value="FE_B12_PBP"/>
    <property type="match status" value="1"/>
</dbReference>
<dbReference type="PANTHER" id="PTHR30535">
    <property type="entry name" value="VITAMIN B12-BINDING PROTEIN"/>
    <property type="match status" value="1"/>
</dbReference>
<dbReference type="Gene3D" id="3.40.50.1980">
    <property type="entry name" value="Nitrogenase molybdenum iron protein domain"/>
    <property type="match status" value="2"/>
</dbReference>
<reference evidence="3 4" key="1">
    <citation type="submission" date="2019-02" db="EMBL/GenBank/DDBJ databases">
        <title>Deep-cultivation of Planctomycetes and their phenomic and genomic characterization uncovers novel biology.</title>
        <authorList>
            <person name="Wiegand S."/>
            <person name="Jogler M."/>
            <person name="Boedeker C."/>
            <person name="Pinto D."/>
            <person name="Vollmers J."/>
            <person name="Rivas-Marin E."/>
            <person name="Kohn T."/>
            <person name="Peeters S.H."/>
            <person name="Heuer A."/>
            <person name="Rast P."/>
            <person name="Oberbeckmann S."/>
            <person name="Bunk B."/>
            <person name="Jeske O."/>
            <person name="Meyerdierks A."/>
            <person name="Storesund J.E."/>
            <person name="Kallscheuer N."/>
            <person name="Luecker S."/>
            <person name="Lage O.M."/>
            <person name="Pohl T."/>
            <person name="Merkel B.J."/>
            <person name="Hornburger P."/>
            <person name="Mueller R.-W."/>
            <person name="Bruemmer F."/>
            <person name="Labrenz M."/>
            <person name="Spormann A.M."/>
            <person name="Op den Camp H."/>
            <person name="Overmann J."/>
            <person name="Amann R."/>
            <person name="Jetten M.S.M."/>
            <person name="Mascher T."/>
            <person name="Medema M.H."/>
            <person name="Devos D.P."/>
            <person name="Kaster A.-K."/>
            <person name="Ovreas L."/>
            <person name="Rohde M."/>
            <person name="Galperin M.Y."/>
            <person name="Jogler C."/>
        </authorList>
    </citation>
    <scope>NUCLEOTIDE SEQUENCE [LARGE SCALE GENOMIC DNA]</scope>
    <source>
        <strain evidence="3 4">V6</strain>
    </source>
</reference>
<gene>
    <name evidence="3" type="primary">btuF</name>
    <name evidence="3" type="ORF">V6x_08710</name>
</gene>
<dbReference type="NCBIfam" id="NF038402">
    <property type="entry name" value="TroA_like"/>
    <property type="match status" value="1"/>
</dbReference>
<dbReference type="PANTHER" id="PTHR30535:SF34">
    <property type="entry name" value="MOLYBDATE-BINDING PROTEIN MOLA"/>
    <property type="match status" value="1"/>
</dbReference>
<evidence type="ECO:0000256" key="1">
    <source>
        <dbReference type="ARBA" id="ARBA00022729"/>
    </source>
</evidence>
<dbReference type="AlphaFoldDB" id="A0A517W7G0"/>